<name>A0A2T4TXI1_9BACT</name>
<reference evidence="2" key="2">
    <citation type="journal article" date="2018" name="Environ. Microbiol.">
        <title>Bloom of a denitrifying methanotroph, 'Candidatus Methylomirabilis limnetica', in a deep stratified lake.</title>
        <authorList>
            <person name="Graf J.S."/>
            <person name="Mayr M.J."/>
            <person name="Marchant H.K."/>
            <person name="Tienken D."/>
            <person name="Hach P.F."/>
            <person name="Brand A."/>
            <person name="Schubert C.J."/>
            <person name="Kuypers M.M."/>
            <person name="Milucka J."/>
        </authorList>
    </citation>
    <scope>NUCLEOTIDE SEQUENCE [LARGE SCALE GENOMIC DNA]</scope>
    <source>
        <strain evidence="2">Zug</strain>
    </source>
</reference>
<dbReference type="AlphaFoldDB" id="A0A2T4TXI1"/>
<evidence type="ECO:0008006" key="3">
    <source>
        <dbReference type="Google" id="ProtNLM"/>
    </source>
</evidence>
<sequence length="86" mass="9284">MFAEPKARRSVRACHELAEGASPLGVVCKKRGAKTLDALHLGSARPFQAVTGSRIPFITADIRQRDAARRLDLTVVWIGSAQPCAN</sequence>
<evidence type="ECO:0000313" key="2">
    <source>
        <dbReference type="Proteomes" id="UP000241436"/>
    </source>
</evidence>
<gene>
    <name evidence="1" type="ORF">CLG94_08695</name>
</gene>
<evidence type="ECO:0000313" key="1">
    <source>
        <dbReference type="EMBL" id="PTL35822.1"/>
    </source>
</evidence>
<organism evidence="1 2">
    <name type="scientific">Candidatus Methylomirabilis limnetica</name>
    <dbReference type="NCBI Taxonomy" id="2033718"/>
    <lineage>
        <taxon>Bacteria</taxon>
        <taxon>Candidatus Methylomirabilota</taxon>
        <taxon>Candidatus Methylomirabilia</taxon>
        <taxon>Candidatus Methylomirabilales</taxon>
        <taxon>Candidatus Methylomirabilaceae</taxon>
        <taxon>Candidatus Methylomirabilis</taxon>
    </lineage>
</organism>
<keyword evidence="2" id="KW-1185">Reference proteome</keyword>
<reference evidence="1 2" key="1">
    <citation type="submission" date="2017-09" db="EMBL/GenBank/DDBJ databases">
        <title>Bloom of a denitrifying methanotroph, Candidatus Methylomirabilis limnetica, in a deep stratified lake.</title>
        <authorList>
            <person name="Graf J.S."/>
            <person name="Marchant H.K."/>
            <person name="Tienken D."/>
            <person name="Hach P.F."/>
            <person name="Brand A."/>
            <person name="Schubert C.J."/>
            <person name="Kuypers M.M."/>
            <person name="Milucka J."/>
        </authorList>
    </citation>
    <scope>NUCLEOTIDE SEQUENCE [LARGE SCALE GENOMIC DNA]</scope>
    <source>
        <strain evidence="1 2">Zug</strain>
    </source>
</reference>
<accession>A0A2T4TXI1</accession>
<proteinExistence type="predicted"/>
<dbReference type="Proteomes" id="UP000241436">
    <property type="component" value="Unassembled WGS sequence"/>
</dbReference>
<dbReference type="EMBL" id="NVQC01000022">
    <property type="protein sequence ID" value="PTL35822.1"/>
    <property type="molecule type" value="Genomic_DNA"/>
</dbReference>
<protein>
    <recommendedName>
        <fullName evidence="3">PIN domain-containing protein</fullName>
    </recommendedName>
</protein>
<comment type="caution">
    <text evidence="1">The sequence shown here is derived from an EMBL/GenBank/DDBJ whole genome shotgun (WGS) entry which is preliminary data.</text>
</comment>